<dbReference type="SUPFAM" id="SSF46689">
    <property type="entry name" value="Homeodomain-like"/>
    <property type="match status" value="1"/>
</dbReference>
<organism evidence="4 5">
    <name type="scientific">Rhizobium lusitanum</name>
    <dbReference type="NCBI Taxonomy" id="293958"/>
    <lineage>
        <taxon>Bacteria</taxon>
        <taxon>Pseudomonadati</taxon>
        <taxon>Pseudomonadota</taxon>
        <taxon>Alphaproteobacteria</taxon>
        <taxon>Hyphomicrobiales</taxon>
        <taxon>Rhizobiaceae</taxon>
        <taxon>Rhizobium/Agrobacterium group</taxon>
        <taxon>Rhizobium</taxon>
    </lineage>
</organism>
<dbReference type="EMBL" id="JACHBG010000007">
    <property type="protein sequence ID" value="MBB6486079.1"/>
    <property type="molecule type" value="Genomic_DNA"/>
</dbReference>
<sequence length="231" mass="26389">MKLAGITVHPSPSEGSTMAIRSQATVGATNDGSGKLTKENWLDLAMETLIAGGMDQVKIQVMAKKLGVSRSSFYWFFDSIQDLQDQILAYWLRKNTGPIIERAMRPATTVNKAVCNIFECWIDNRLFEPDLDLAIRFWGRHEPRIRSVVDEADRQRVEAVTRMFERYGFPQEEANTRARVLYYTQIGHFTLQVRETLAERYSHLRSYLVTFTGVEPTPADMEDLRASMATD</sequence>
<accession>A0A7X0IRZ2</accession>
<dbReference type="Proteomes" id="UP000565576">
    <property type="component" value="Unassembled WGS sequence"/>
</dbReference>
<dbReference type="PROSITE" id="PS50977">
    <property type="entry name" value="HTH_TETR_2"/>
    <property type="match status" value="1"/>
</dbReference>
<dbReference type="InterPro" id="IPR009057">
    <property type="entry name" value="Homeodomain-like_sf"/>
</dbReference>
<evidence type="ECO:0000256" key="1">
    <source>
        <dbReference type="ARBA" id="ARBA00023125"/>
    </source>
</evidence>
<dbReference type="Pfam" id="PF00440">
    <property type="entry name" value="TetR_N"/>
    <property type="match status" value="1"/>
</dbReference>
<proteinExistence type="predicted"/>
<dbReference type="Gene3D" id="1.10.357.10">
    <property type="entry name" value="Tetracycline Repressor, domain 2"/>
    <property type="match status" value="1"/>
</dbReference>
<evidence type="ECO:0000313" key="5">
    <source>
        <dbReference type="Proteomes" id="UP000565576"/>
    </source>
</evidence>
<comment type="caution">
    <text evidence="4">The sequence shown here is derived from an EMBL/GenBank/DDBJ whole genome shotgun (WGS) entry which is preliminary data.</text>
</comment>
<dbReference type="RefSeq" id="WP_246806343.1">
    <property type="nucleotide sequence ID" value="NZ_JACHBG010000007.1"/>
</dbReference>
<dbReference type="GO" id="GO:0003677">
    <property type="term" value="F:DNA binding"/>
    <property type="evidence" value="ECO:0007669"/>
    <property type="project" value="UniProtKB-UniRule"/>
</dbReference>
<gene>
    <name evidence="4" type="ORF">GGD46_003374</name>
</gene>
<keyword evidence="1 2" id="KW-0238">DNA-binding</keyword>
<reference evidence="4 5" key="1">
    <citation type="submission" date="2020-08" db="EMBL/GenBank/DDBJ databases">
        <title>Genomic Encyclopedia of Type Strains, Phase IV (KMG-V): Genome sequencing to study the core and pangenomes of soil and plant-associated prokaryotes.</title>
        <authorList>
            <person name="Whitman W."/>
        </authorList>
    </citation>
    <scope>NUCLEOTIDE SEQUENCE [LARGE SCALE GENOMIC DNA]</scope>
    <source>
        <strain evidence="4 5">SEMIA 4060</strain>
    </source>
</reference>
<feature type="domain" description="HTH tetR-type" evidence="3">
    <location>
        <begin position="35"/>
        <end position="95"/>
    </location>
</feature>
<feature type="DNA-binding region" description="H-T-H motif" evidence="2">
    <location>
        <begin position="58"/>
        <end position="77"/>
    </location>
</feature>
<evidence type="ECO:0000313" key="4">
    <source>
        <dbReference type="EMBL" id="MBB6486079.1"/>
    </source>
</evidence>
<name>A0A7X0IRZ2_9HYPH</name>
<protein>
    <submittedName>
        <fullName evidence="4">AcrR family transcriptional regulator</fullName>
    </submittedName>
</protein>
<dbReference type="AlphaFoldDB" id="A0A7X0IRZ2"/>
<evidence type="ECO:0000256" key="2">
    <source>
        <dbReference type="PROSITE-ProRule" id="PRU00335"/>
    </source>
</evidence>
<dbReference type="InterPro" id="IPR001647">
    <property type="entry name" value="HTH_TetR"/>
</dbReference>
<evidence type="ECO:0000259" key="3">
    <source>
        <dbReference type="PROSITE" id="PS50977"/>
    </source>
</evidence>